<dbReference type="InterPro" id="IPR006047">
    <property type="entry name" value="GH13_cat_dom"/>
</dbReference>
<dbReference type="PANTHER" id="PTHR43651:SF11">
    <property type="entry name" value="MALTO-OLIGOSYLTREHALOSE TREHALOHYDROLASE"/>
    <property type="match status" value="1"/>
</dbReference>
<dbReference type="Gene3D" id="1.10.10.760">
    <property type="entry name" value="E-set domains of sugar-utilizing enzymes"/>
    <property type="match status" value="1"/>
</dbReference>
<dbReference type="GO" id="GO:0003844">
    <property type="term" value="F:1,4-alpha-glucan branching enzyme activity"/>
    <property type="evidence" value="ECO:0007669"/>
    <property type="project" value="InterPro"/>
</dbReference>
<dbReference type="InterPro" id="IPR017853">
    <property type="entry name" value="GH"/>
</dbReference>
<organism evidence="14 15">
    <name type="scientific">Fibrella aestuarina BUZ 2</name>
    <dbReference type="NCBI Taxonomy" id="1166018"/>
    <lineage>
        <taxon>Bacteria</taxon>
        <taxon>Pseudomonadati</taxon>
        <taxon>Bacteroidota</taxon>
        <taxon>Cytophagia</taxon>
        <taxon>Cytophagales</taxon>
        <taxon>Spirosomataceae</taxon>
        <taxon>Fibrella</taxon>
    </lineage>
</organism>
<dbReference type="GO" id="GO:0033942">
    <property type="term" value="F:4-alpha-D-(1-&gt;4)-alpha-D-glucanotrehalose trehalohydrolase activity"/>
    <property type="evidence" value="ECO:0007669"/>
    <property type="project" value="UniProtKB-EC"/>
</dbReference>
<feature type="compositionally biased region" description="Basic and acidic residues" evidence="12">
    <location>
        <begin position="120"/>
        <end position="181"/>
    </location>
</feature>
<keyword evidence="8" id="KW-0119">Carbohydrate metabolism</keyword>
<dbReference type="eggNOG" id="COG3147">
    <property type="taxonomic scope" value="Bacteria"/>
</dbReference>
<dbReference type="GO" id="GO:0005737">
    <property type="term" value="C:cytoplasm"/>
    <property type="evidence" value="ECO:0007669"/>
    <property type="project" value="UniProtKB-SubCell"/>
</dbReference>
<comment type="similarity">
    <text evidence="3">Belongs to the glycosyl hydrolase 13 family.</text>
</comment>
<dbReference type="PATRIC" id="fig|1166018.3.peg.5273"/>
<keyword evidence="15" id="KW-1185">Reference proteome</keyword>
<comment type="pathway">
    <text evidence="2">Glycan biosynthesis; trehalose biosynthesis.</text>
</comment>
<dbReference type="InterPro" id="IPR044901">
    <property type="entry name" value="Trehalose_TreZ_E-set_sf"/>
</dbReference>
<reference evidence="14 15" key="1">
    <citation type="journal article" date="2012" name="J. Bacteriol.">
        <title>Genome Sequence of Fibrella aestuarina BUZ 2T, a Filamentous Marine Bacterium.</title>
        <authorList>
            <person name="Filippini M."/>
            <person name="Qi W."/>
            <person name="Blom J."/>
            <person name="Goesmann A."/>
            <person name="Smits T.H."/>
            <person name="Bagheri H.C."/>
        </authorList>
    </citation>
    <scope>NUCLEOTIDE SEQUENCE [LARGE SCALE GENOMIC DNA]</scope>
    <source>
        <strain evidence="15">BUZ 2T</strain>
    </source>
</reference>
<evidence type="ECO:0000256" key="10">
    <source>
        <dbReference type="ARBA" id="ARBA00034013"/>
    </source>
</evidence>
<name>I0KBK1_9BACT</name>
<dbReference type="InterPro" id="IPR037439">
    <property type="entry name" value="Branching_enzy"/>
</dbReference>
<dbReference type="Pfam" id="PF00128">
    <property type="entry name" value="Alpha-amylase"/>
    <property type="match status" value="1"/>
</dbReference>
<dbReference type="STRING" id="1166018.FAES_3497"/>
<evidence type="ECO:0000256" key="4">
    <source>
        <dbReference type="ARBA" id="ARBA00012268"/>
    </source>
</evidence>
<evidence type="ECO:0000256" key="8">
    <source>
        <dbReference type="ARBA" id="ARBA00023277"/>
    </source>
</evidence>
<dbReference type="SUPFAM" id="SSF51445">
    <property type="entry name" value="(Trans)glycosidases"/>
    <property type="match status" value="1"/>
</dbReference>
<evidence type="ECO:0000256" key="6">
    <source>
        <dbReference type="ARBA" id="ARBA00022490"/>
    </source>
</evidence>
<dbReference type="Gene3D" id="2.60.40.10">
    <property type="entry name" value="Immunoglobulins"/>
    <property type="match status" value="1"/>
</dbReference>
<dbReference type="SUPFAM" id="SSF51011">
    <property type="entry name" value="Glycosyl hydrolase domain"/>
    <property type="match status" value="1"/>
</dbReference>
<evidence type="ECO:0000256" key="9">
    <source>
        <dbReference type="ARBA" id="ARBA00023295"/>
    </source>
</evidence>
<dbReference type="NCBIfam" id="TIGR02402">
    <property type="entry name" value="trehalose_TreZ"/>
    <property type="match status" value="1"/>
</dbReference>
<comment type="catalytic activity">
    <reaction evidence="10">
        <text>hydrolysis of (1-&gt;4)-alpha-D-glucosidic linkage in 4-alpha-D-[(1-&gt;4)-alpha-D-glucanosyl]n trehalose to yield trehalose and (1-&gt;4)-alpha-D-glucan.</text>
        <dbReference type="EC" id="3.2.1.141"/>
    </reaction>
</comment>
<dbReference type="SUPFAM" id="SSF81296">
    <property type="entry name" value="E set domains"/>
    <property type="match status" value="1"/>
</dbReference>
<dbReference type="GO" id="GO:0005992">
    <property type="term" value="P:trehalose biosynthetic process"/>
    <property type="evidence" value="ECO:0007669"/>
    <property type="project" value="UniProtKB-UniRule"/>
</dbReference>
<evidence type="ECO:0000256" key="12">
    <source>
        <dbReference type="SAM" id="MobiDB-lite"/>
    </source>
</evidence>
<dbReference type="InterPro" id="IPR013783">
    <property type="entry name" value="Ig-like_fold"/>
</dbReference>
<dbReference type="Gene3D" id="3.20.20.80">
    <property type="entry name" value="Glycosidases"/>
    <property type="match status" value="1"/>
</dbReference>
<dbReference type="AlphaFoldDB" id="I0KBK1"/>
<keyword evidence="7 14" id="KW-0378">Hydrolase</keyword>
<comment type="subcellular location">
    <subcellularLocation>
        <location evidence="1">Cytoplasm</location>
    </subcellularLocation>
</comment>
<dbReference type="SMART" id="SM00642">
    <property type="entry name" value="Aamy"/>
    <property type="match status" value="1"/>
</dbReference>
<evidence type="ECO:0000313" key="14">
    <source>
        <dbReference type="EMBL" id="CCH01504.1"/>
    </source>
</evidence>
<sequence length="748" mass="85028">MAPAGGRTRPRRKTLSTMRFTDFTQPAPYRTTDWPRSLQVSHRQLGVTFPVPGQANVLVWAPLADDVALWLPAEAALLPLTKDLFGYWQLTTDQLAPGDLYAFVLNGQHPAESDSPAPDPTDRDPAERSPAERSPTERSPTERSPTERSPTERSPTERSPTERSPTERSPTERSPTERSPTERSPIPMLPDPASLSQPEGVHGLSRAVDTGTFPWEDTGWVNPPLAQYLLYELHTGTFTPEGTFAGIEEKLDYLKALGVNAIEIMPIAEFPGDRNWGYDGVNLFAAHHAYGGATALQHLVDACHFRGIAVVLDVVYNHFGPEGNYLSQFGPYLTDQYNTPWGKAVNYDDAWCDGVRRYVIENALMWLRDFHVDALRLDAVHAIKDFSPIHILRELRQRVDELSAQTGRTYYLIVESDLNDPRVINPLTEHGYGMDAQWVDEFHHALRVSVGEEPAGYYADYERVYHLSKSYIDAYAYDGQFSQVRQKRFGLKVERHPGHQFIVFSQNHDQVGNRKGGERSCHLYSFEMLKLMAGAVLVSPFIPMLFMGEEWAETNPFFYFVHHSDPALIASVRAGRQAEFAAFYEDGNMPDPQRKQTFRQTKLQWHLPTEQPHQTLLRYYQTLITLRKQLPALYNLNRQTLRVFPDEEAHTLVLHRWHQDQHLLCLMNFTTETRTVQLPDLPGDWTKLLDSADQAWLGPEGDSPTPDQCTGNASVYLHPESIVLYAQGHESYRVTLPPPIPERLFIPH</sequence>
<dbReference type="Gene3D" id="2.60.40.1180">
    <property type="entry name" value="Golgi alpha-mannosidase II"/>
    <property type="match status" value="1"/>
</dbReference>
<dbReference type="eggNOG" id="COG0296">
    <property type="taxonomic scope" value="Bacteria"/>
</dbReference>
<dbReference type="KEGG" id="fae:FAES_3497"/>
<dbReference type="InterPro" id="IPR012768">
    <property type="entry name" value="Trehalose_TreZ"/>
</dbReference>
<evidence type="ECO:0000256" key="1">
    <source>
        <dbReference type="ARBA" id="ARBA00004496"/>
    </source>
</evidence>
<evidence type="ECO:0000259" key="13">
    <source>
        <dbReference type="SMART" id="SM00642"/>
    </source>
</evidence>
<evidence type="ECO:0000256" key="3">
    <source>
        <dbReference type="ARBA" id="ARBA00008061"/>
    </source>
</evidence>
<dbReference type="EC" id="3.2.1.141" evidence="4 11"/>
<feature type="region of interest" description="Disordered" evidence="12">
    <location>
        <begin position="108"/>
        <end position="205"/>
    </location>
</feature>
<dbReference type="HOGENOM" id="CLU_020726_2_0_10"/>
<gene>
    <name evidence="14" type="primary">treZ</name>
    <name evidence="14" type="ORF">FAES_3497</name>
</gene>
<evidence type="ECO:0000256" key="11">
    <source>
        <dbReference type="NCBIfam" id="TIGR02402"/>
    </source>
</evidence>
<feature type="domain" description="Glycosyl hydrolase family 13 catalytic" evidence="13">
    <location>
        <begin position="232"/>
        <end position="576"/>
    </location>
</feature>
<keyword evidence="6" id="KW-0963">Cytoplasm</keyword>
<keyword evidence="9 14" id="KW-0326">Glycosidase</keyword>
<dbReference type="PIRSF" id="PIRSF000463">
    <property type="entry name" value="GlgB"/>
    <property type="match status" value="1"/>
</dbReference>
<dbReference type="Proteomes" id="UP000011058">
    <property type="component" value="Chromosome"/>
</dbReference>
<evidence type="ECO:0000256" key="2">
    <source>
        <dbReference type="ARBA" id="ARBA00005199"/>
    </source>
</evidence>
<dbReference type="UniPathway" id="UPA00299"/>
<dbReference type="EMBL" id="HE796683">
    <property type="protein sequence ID" value="CCH01504.1"/>
    <property type="molecule type" value="Genomic_DNA"/>
</dbReference>
<dbReference type="GO" id="GO:0005978">
    <property type="term" value="P:glycogen biosynthetic process"/>
    <property type="evidence" value="ECO:0007669"/>
    <property type="project" value="InterPro"/>
</dbReference>
<protein>
    <recommendedName>
        <fullName evidence="5 11">Malto-oligosyltrehalose trehalohydrolase</fullName>
        <ecNumber evidence="4 11">3.2.1.141</ecNumber>
    </recommendedName>
</protein>
<dbReference type="InterPro" id="IPR014756">
    <property type="entry name" value="Ig_E-set"/>
</dbReference>
<dbReference type="CDD" id="cd11325">
    <property type="entry name" value="AmyAc_GTHase"/>
    <property type="match status" value="1"/>
</dbReference>
<dbReference type="InterPro" id="IPR013780">
    <property type="entry name" value="Glyco_hydro_b"/>
</dbReference>
<evidence type="ECO:0000313" key="15">
    <source>
        <dbReference type="Proteomes" id="UP000011058"/>
    </source>
</evidence>
<dbReference type="PANTHER" id="PTHR43651">
    <property type="entry name" value="1,4-ALPHA-GLUCAN-BRANCHING ENZYME"/>
    <property type="match status" value="1"/>
</dbReference>
<accession>I0KBK1</accession>
<proteinExistence type="inferred from homology"/>
<evidence type="ECO:0000256" key="7">
    <source>
        <dbReference type="ARBA" id="ARBA00022801"/>
    </source>
</evidence>
<evidence type="ECO:0000256" key="5">
    <source>
        <dbReference type="ARBA" id="ARBA00015938"/>
    </source>
</evidence>